<keyword evidence="2" id="KW-1185">Reference proteome</keyword>
<dbReference type="AlphaFoldDB" id="A0A914Y296"/>
<feature type="region of interest" description="Disordered" evidence="1">
    <location>
        <begin position="225"/>
        <end position="249"/>
    </location>
</feature>
<organism evidence="2 3">
    <name type="scientific">Panagrolaimus superbus</name>
    <dbReference type="NCBI Taxonomy" id="310955"/>
    <lineage>
        <taxon>Eukaryota</taxon>
        <taxon>Metazoa</taxon>
        <taxon>Ecdysozoa</taxon>
        <taxon>Nematoda</taxon>
        <taxon>Chromadorea</taxon>
        <taxon>Rhabditida</taxon>
        <taxon>Tylenchina</taxon>
        <taxon>Panagrolaimomorpha</taxon>
        <taxon>Panagrolaimoidea</taxon>
        <taxon>Panagrolaimidae</taxon>
        <taxon>Panagrolaimus</taxon>
    </lineage>
</organism>
<dbReference type="Proteomes" id="UP000887577">
    <property type="component" value="Unplaced"/>
</dbReference>
<protein>
    <submittedName>
        <fullName evidence="3">Uncharacterized protein</fullName>
    </submittedName>
</protein>
<name>A0A914Y296_9BILA</name>
<feature type="compositionally biased region" description="Acidic residues" evidence="1">
    <location>
        <begin position="225"/>
        <end position="243"/>
    </location>
</feature>
<proteinExistence type="predicted"/>
<dbReference type="WBParaSite" id="PSU_v2.g13360.t1">
    <property type="protein sequence ID" value="PSU_v2.g13360.t1"/>
    <property type="gene ID" value="PSU_v2.g13360"/>
</dbReference>
<reference evidence="3" key="1">
    <citation type="submission" date="2022-11" db="UniProtKB">
        <authorList>
            <consortium name="WormBaseParasite"/>
        </authorList>
    </citation>
    <scope>IDENTIFICATION</scope>
</reference>
<evidence type="ECO:0000313" key="2">
    <source>
        <dbReference type="Proteomes" id="UP000887577"/>
    </source>
</evidence>
<sequence>MHPFDVARYLLAALYLDDAYEVEACKKDPTFNHIDSFIKGHKAIFGTGKFVFDENDIAEMEAEIAKNQKIIRQNVEHIKTGTNSFSKPIGGTTSKEQSNREAIERNDIKLFDLQQLRAFKEKLELNIEIAKAPVDPAFLKPKPKEVEEEKLKDYLKTMDPNRTRAAFEWRFAAALALCGCNADGCKMDSTDDPKFDKVKCKKCGAVYHMACLKKLKECNKCEDLEDEDEEVESEDELGDELEDSEKKMKSMKKKKRNLIWKMKILNLKKK</sequence>
<accession>A0A914Y296</accession>
<evidence type="ECO:0000313" key="3">
    <source>
        <dbReference type="WBParaSite" id="PSU_v2.g13360.t1"/>
    </source>
</evidence>
<evidence type="ECO:0000256" key="1">
    <source>
        <dbReference type="SAM" id="MobiDB-lite"/>
    </source>
</evidence>